<protein>
    <submittedName>
        <fullName evidence="1">Uncharacterized protein</fullName>
    </submittedName>
</protein>
<gene>
    <name evidence="1" type="ORF">ACD_80C00145G0002</name>
</gene>
<dbReference type="EMBL" id="AMFJ01036152">
    <property type="protein sequence ID" value="EKD24868.1"/>
    <property type="molecule type" value="Genomic_DNA"/>
</dbReference>
<organism evidence="1">
    <name type="scientific">uncultured bacterium</name>
    <name type="common">gcode 4</name>
    <dbReference type="NCBI Taxonomy" id="1234023"/>
    <lineage>
        <taxon>Bacteria</taxon>
        <taxon>environmental samples</taxon>
    </lineage>
</organism>
<proteinExistence type="predicted"/>
<dbReference type="InterPro" id="IPR011990">
    <property type="entry name" value="TPR-like_helical_dom_sf"/>
</dbReference>
<accession>K1XWS3</accession>
<reference evidence="1" key="1">
    <citation type="journal article" date="2012" name="Science">
        <title>Fermentation, hydrogen, and sulfur metabolism in multiple uncultivated bacterial phyla.</title>
        <authorList>
            <person name="Wrighton K.C."/>
            <person name="Thomas B.C."/>
            <person name="Sharon I."/>
            <person name="Miller C.S."/>
            <person name="Castelle C.J."/>
            <person name="VerBerkmoes N.C."/>
            <person name="Wilkins M.J."/>
            <person name="Hettich R.L."/>
            <person name="Lipton M.S."/>
            <person name="Williams K.H."/>
            <person name="Long P.E."/>
            <person name="Banfield J.F."/>
        </authorList>
    </citation>
    <scope>NUCLEOTIDE SEQUENCE [LARGE SCALE GENOMIC DNA]</scope>
</reference>
<sequence>MPTYIPDSLINEIEELKELWKFDEAIKKVNTILFRDPNNEDALLQVTDIQYRKGEIGKATKAIDFLNARKNNTDPLGLYIKWVLEMEKNHRMEAKKYLQQALELTKAENHEILRCYGLCEYRYGNREKGLNFLKDAFHINNTDAEVIYNLIELYILEHKYKKAKDMIKYFYKHREKLQTIDKALDFYDKKISLFEKFITTQHMFKK</sequence>
<dbReference type="AlphaFoldDB" id="K1XWS3"/>
<comment type="caution">
    <text evidence="1">The sequence shown here is derived from an EMBL/GenBank/DDBJ whole genome shotgun (WGS) entry which is preliminary data.</text>
</comment>
<dbReference type="Gene3D" id="1.25.40.10">
    <property type="entry name" value="Tetratricopeptide repeat domain"/>
    <property type="match status" value="1"/>
</dbReference>
<evidence type="ECO:0000313" key="1">
    <source>
        <dbReference type="EMBL" id="EKD24868.1"/>
    </source>
</evidence>
<dbReference type="SUPFAM" id="SSF48452">
    <property type="entry name" value="TPR-like"/>
    <property type="match status" value="1"/>
</dbReference>
<name>K1XWS3_9BACT</name>